<dbReference type="AlphaFoldDB" id="A0A1C7M4E7"/>
<dbReference type="PANTHER" id="PTHR16201">
    <property type="entry name" value="SEVEN TRANSMEMBRANE PROTEIN 1-RELATED"/>
    <property type="match status" value="1"/>
</dbReference>
<comment type="catalytic activity">
    <reaction evidence="6">
        <text>L-histidine(out) + L-arginine(in) = L-histidine(in) + L-arginine(out)</text>
        <dbReference type="Rhea" id="RHEA:71063"/>
        <dbReference type="ChEBI" id="CHEBI:32682"/>
        <dbReference type="ChEBI" id="CHEBI:57595"/>
    </reaction>
</comment>
<evidence type="ECO:0000313" key="8">
    <source>
        <dbReference type="EMBL" id="OBZ71367.1"/>
    </source>
</evidence>
<feature type="transmembrane region" description="Helical" evidence="7">
    <location>
        <begin position="170"/>
        <end position="190"/>
    </location>
</feature>
<dbReference type="Pfam" id="PF04193">
    <property type="entry name" value="PQ-loop"/>
    <property type="match status" value="2"/>
</dbReference>
<dbReference type="FunFam" id="1.20.1280.290:FF:000012">
    <property type="entry name" value="Vacuolar membrane PQ loop repeat protein"/>
    <property type="match status" value="1"/>
</dbReference>
<proteinExistence type="inferred from homology"/>
<dbReference type="GO" id="GO:0034486">
    <property type="term" value="P:vacuolar transmembrane transport"/>
    <property type="evidence" value="ECO:0007669"/>
    <property type="project" value="UniProtKB-ARBA"/>
</dbReference>
<evidence type="ECO:0000256" key="6">
    <source>
        <dbReference type="ARBA" id="ARBA00050768"/>
    </source>
</evidence>
<dbReference type="FunFam" id="1.20.1280.290:FF:000009">
    <property type="entry name" value="PQ loop repeat family protein"/>
    <property type="match status" value="1"/>
</dbReference>
<keyword evidence="2 7" id="KW-0812">Transmembrane</keyword>
<evidence type="ECO:0000256" key="2">
    <source>
        <dbReference type="ARBA" id="ARBA00022692"/>
    </source>
</evidence>
<evidence type="ECO:0000256" key="3">
    <source>
        <dbReference type="ARBA" id="ARBA00022989"/>
    </source>
</evidence>
<dbReference type="Proteomes" id="UP000092993">
    <property type="component" value="Unassembled WGS sequence"/>
</dbReference>
<name>A0A1C7M4E7_GRIFR</name>
<dbReference type="Gene3D" id="1.20.1280.290">
    <property type="match status" value="2"/>
</dbReference>
<accession>A0A1C7M4E7</accession>
<protein>
    <submittedName>
        <fullName evidence="8">Putative vacuolar amino acid transporter YPQ1</fullName>
    </submittedName>
</protein>
<keyword evidence="3 7" id="KW-1133">Transmembrane helix</keyword>
<dbReference type="OMA" id="LIMNASW"/>
<dbReference type="OrthoDB" id="8048523at2759"/>
<comment type="similarity">
    <text evidence="5">Belongs to the laat-1 family.</text>
</comment>
<keyword evidence="9" id="KW-1185">Reference proteome</keyword>
<feature type="transmembrane region" description="Helical" evidence="7">
    <location>
        <begin position="202"/>
        <end position="224"/>
    </location>
</feature>
<comment type="caution">
    <text evidence="8">The sequence shown here is derived from an EMBL/GenBank/DDBJ whole genome shotgun (WGS) entry which is preliminary data.</text>
</comment>
<dbReference type="PANTHER" id="PTHR16201:SF44">
    <property type="entry name" value="SEVEN TRANSMEMBRANE PROTEIN 1"/>
    <property type="match status" value="1"/>
</dbReference>
<evidence type="ECO:0000256" key="7">
    <source>
        <dbReference type="SAM" id="Phobius"/>
    </source>
</evidence>
<dbReference type="InterPro" id="IPR051415">
    <property type="entry name" value="LAAT-1"/>
</dbReference>
<reference evidence="8 9" key="1">
    <citation type="submission" date="2016-03" db="EMBL/GenBank/DDBJ databases">
        <title>Whole genome sequencing of Grifola frondosa 9006-11.</title>
        <authorList>
            <person name="Min B."/>
            <person name="Park H."/>
            <person name="Kim J.-G."/>
            <person name="Cho H."/>
            <person name="Oh Y.-L."/>
            <person name="Kong W.-S."/>
            <person name="Choi I.-G."/>
        </authorList>
    </citation>
    <scope>NUCLEOTIDE SEQUENCE [LARGE SCALE GENOMIC DNA]</scope>
    <source>
        <strain evidence="8 9">9006-11</strain>
    </source>
</reference>
<dbReference type="GO" id="GO:0098852">
    <property type="term" value="C:lytic vacuole membrane"/>
    <property type="evidence" value="ECO:0007669"/>
    <property type="project" value="UniProtKB-ARBA"/>
</dbReference>
<feature type="transmembrane region" description="Helical" evidence="7">
    <location>
        <begin position="43"/>
        <end position="76"/>
    </location>
</feature>
<evidence type="ECO:0000256" key="4">
    <source>
        <dbReference type="ARBA" id="ARBA00023136"/>
    </source>
</evidence>
<evidence type="ECO:0000256" key="5">
    <source>
        <dbReference type="ARBA" id="ARBA00038039"/>
    </source>
</evidence>
<gene>
    <name evidence="8" type="primary">YPQ1</name>
    <name evidence="8" type="ORF">A0H81_08763</name>
</gene>
<comment type="subcellular location">
    <subcellularLocation>
        <location evidence="1">Membrane</location>
        <topology evidence="1">Multi-pass membrane protein</topology>
    </subcellularLocation>
</comment>
<keyword evidence="4 7" id="KW-0472">Membrane</keyword>
<dbReference type="SMART" id="SM00679">
    <property type="entry name" value="CTNS"/>
    <property type="match status" value="2"/>
</dbReference>
<sequence length="235" mass="26273">MMHAGGNEALSNVLGWVSIACWLVVYSPQIIENYERKSGEGLSVFFVIIWLIGDFCNLTGALMAGLLPTIIFLGVYYTASEDTGLPSLADEESPLLAGNGHIQEEYDKRSNLKAWAVDDYIHRGVPRSKPAEVIEWRSQLLGWISAVMFLGARVPQIVKNFSTRCEGLSPFLFVYSISGNTTYFLSILAASTEMKHLVANAAWIAGSTLTVFLDIFVLFQFFWYQALERRRTRVA</sequence>
<dbReference type="EMBL" id="LUGG01000011">
    <property type="protein sequence ID" value="OBZ71367.1"/>
    <property type="molecule type" value="Genomic_DNA"/>
</dbReference>
<dbReference type="GO" id="GO:0015174">
    <property type="term" value="F:basic amino acid transmembrane transporter activity"/>
    <property type="evidence" value="ECO:0007669"/>
    <property type="project" value="UniProtKB-ARBA"/>
</dbReference>
<dbReference type="InterPro" id="IPR006603">
    <property type="entry name" value="PQ-loop_rpt"/>
</dbReference>
<feature type="transmembrane region" description="Helical" evidence="7">
    <location>
        <begin position="13"/>
        <end position="31"/>
    </location>
</feature>
<evidence type="ECO:0000256" key="1">
    <source>
        <dbReference type="ARBA" id="ARBA00004141"/>
    </source>
</evidence>
<organism evidence="8 9">
    <name type="scientific">Grifola frondosa</name>
    <name type="common">Maitake</name>
    <name type="synonym">Polyporus frondosus</name>
    <dbReference type="NCBI Taxonomy" id="5627"/>
    <lineage>
        <taxon>Eukaryota</taxon>
        <taxon>Fungi</taxon>
        <taxon>Dikarya</taxon>
        <taxon>Basidiomycota</taxon>
        <taxon>Agaricomycotina</taxon>
        <taxon>Agaricomycetes</taxon>
        <taxon>Polyporales</taxon>
        <taxon>Grifolaceae</taxon>
        <taxon>Grifola</taxon>
    </lineage>
</organism>
<evidence type="ECO:0000313" key="9">
    <source>
        <dbReference type="Proteomes" id="UP000092993"/>
    </source>
</evidence>